<dbReference type="STRING" id="1123397.SAMN05660831_01024"/>
<dbReference type="Proteomes" id="UP000198611">
    <property type="component" value="Unassembled WGS sequence"/>
</dbReference>
<sequence>MDAVELGLFAGRIGAVCDEMGAVLRRAAFSPNIRDRLDFSCAVFDAEGELAAQAAHIPVHLGSMAYAMRDLVGRMGWAPGDQVVVNDPFLGGTHLPDVTLIAPVFAEGRLVAFVASRAHHANIGADAPGSMPLSRTLEEEGVILPPAHLWRGREREAAPWEAIVAATGGGPEVEGDFAAQASANRAGMARLEALVAELGVEGLARSLAALQDYGERMSRASLADLPAGQYAFTDYLDDDGAGQVDLPVRVALDITAEGVAVDFAGTAGQTPGNVNCPLAVAAAAVFYAFRCLMPAGTPACAGAFRPIRLTAPEGCLVNARRPAAVAAGNVETSSRVVDAVLGALAQAIPGRIPAASQGTMNNVAMGGVGKEAGSGWHYYETVGGGMGAGRDGGGLSGIHSHMTNTLNTPVEALEMAYPLRVAAYRLRGGSGGAGARRGGDGLERSYELLAPARITLLTERRRHAPWGLAGGADGAPGENRLNDTPLPGKTTFTAKAGDRLTIATPGGGGWGRPAGINEEP</sequence>
<dbReference type="PANTHER" id="PTHR11365:SF23">
    <property type="entry name" value="HYPOTHETICAL 5-OXOPROLINASE (EUROFUNG)-RELATED"/>
    <property type="match status" value="1"/>
</dbReference>
<dbReference type="RefSeq" id="WP_205407750.1">
    <property type="nucleotide sequence ID" value="NZ_FOMJ01000002.1"/>
</dbReference>
<protein>
    <submittedName>
        <fullName evidence="3">N-methylhydantoinase B</fullName>
    </submittedName>
</protein>
<feature type="region of interest" description="Disordered" evidence="1">
    <location>
        <begin position="467"/>
        <end position="486"/>
    </location>
</feature>
<dbReference type="GO" id="GO:0017168">
    <property type="term" value="F:5-oxoprolinase (ATP-hydrolyzing) activity"/>
    <property type="evidence" value="ECO:0007669"/>
    <property type="project" value="TreeGrafter"/>
</dbReference>
<evidence type="ECO:0000313" key="3">
    <source>
        <dbReference type="EMBL" id="SFD17880.1"/>
    </source>
</evidence>
<dbReference type="GO" id="GO:0005829">
    <property type="term" value="C:cytosol"/>
    <property type="evidence" value="ECO:0007669"/>
    <property type="project" value="TreeGrafter"/>
</dbReference>
<feature type="region of interest" description="Disordered" evidence="1">
    <location>
        <begin position="499"/>
        <end position="520"/>
    </location>
</feature>
<dbReference type="EMBL" id="FOMJ01000002">
    <property type="protein sequence ID" value="SFD17880.1"/>
    <property type="molecule type" value="Genomic_DNA"/>
</dbReference>
<proteinExistence type="predicted"/>
<accession>A0A1I1QID6</accession>
<organism evidence="3 4">
    <name type="scientific">Thiohalospira halophila DSM 15071</name>
    <dbReference type="NCBI Taxonomy" id="1123397"/>
    <lineage>
        <taxon>Bacteria</taxon>
        <taxon>Pseudomonadati</taxon>
        <taxon>Pseudomonadota</taxon>
        <taxon>Gammaproteobacteria</taxon>
        <taxon>Thiohalospirales</taxon>
        <taxon>Thiohalospiraceae</taxon>
        <taxon>Thiohalospira</taxon>
    </lineage>
</organism>
<name>A0A1I1QID6_9GAMM</name>
<dbReference type="InterPro" id="IPR003692">
    <property type="entry name" value="Hydantoinase_B"/>
</dbReference>
<dbReference type="Pfam" id="PF02538">
    <property type="entry name" value="Hydantoinase_B"/>
    <property type="match status" value="1"/>
</dbReference>
<evidence type="ECO:0000313" key="4">
    <source>
        <dbReference type="Proteomes" id="UP000198611"/>
    </source>
</evidence>
<dbReference type="GO" id="GO:0006749">
    <property type="term" value="P:glutathione metabolic process"/>
    <property type="evidence" value="ECO:0007669"/>
    <property type="project" value="TreeGrafter"/>
</dbReference>
<feature type="domain" description="Hydantoinase B/oxoprolinase" evidence="2">
    <location>
        <begin position="2"/>
        <end position="513"/>
    </location>
</feature>
<dbReference type="PANTHER" id="PTHR11365">
    <property type="entry name" value="5-OXOPROLINASE RELATED"/>
    <property type="match status" value="1"/>
</dbReference>
<keyword evidence="4" id="KW-1185">Reference proteome</keyword>
<reference evidence="3 4" key="1">
    <citation type="submission" date="2016-10" db="EMBL/GenBank/DDBJ databases">
        <authorList>
            <person name="de Groot N.N."/>
        </authorList>
    </citation>
    <scope>NUCLEOTIDE SEQUENCE [LARGE SCALE GENOMIC DNA]</scope>
    <source>
        <strain evidence="3 4">HL3</strain>
    </source>
</reference>
<dbReference type="InterPro" id="IPR045079">
    <property type="entry name" value="Oxoprolinase-like"/>
</dbReference>
<gene>
    <name evidence="3" type="ORF">SAMN05660831_01024</name>
</gene>
<evidence type="ECO:0000256" key="1">
    <source>
        <dbReference type="SAM" id="MobiDB-lite"/>
    </source>
</evidence>
<dbReference type="AlphaFoldDB" id="A0A1I1QID6"/>
<evidence type="ECO:0000259" key="2">
    <source>
        <dbReference type="Pfam" id="PF02538"/>
    </source>
</evidence>